<feature type="transmembrane region" description="Helical" evidence="1">
    <location>
        <begin position="123"/>
        <end position="145"/>
    </location>
</feature>
<dbReference type="AlphaFoldDB" id="A0A812BXQ3"/>
<feature type="transmembrane region" description="Helical" evidence="1">
    <location>
        <begin position="6"/>
        <end position="37"/>
    </location>
</feature>
<protein>
    <submittedName>
        <fullName evidence="2">Uncharacterized protein</fullName>
    </submittedName>
</protein>
<gene>
    <name evidence="2" type="ORF">SPHA_26016</name>
</gene>
<name>A0A812BXQ3_ACAPH</name>
<evidence type="ECO:0000256" key="1">
    <source>
        <dbReference type="SAM" id="Phobius"/>
    </source>
</evidence>
<dbReference type="Proteomes" id="UP000597762">
    <property type="component" value="Unassembled WGS sequence"/>
</dbReference>
<evidence type="ECO:0000313" key="2">
    <source>
        <dbReference type="EMBL" id="CAE1248153.1"/>
    </source>
</evidence>
<dbReference type="EMBL" id="CAHIKZ030000992">
    <property type="protein sequence ID" value="CAE1248153.1"/>
    <property type="molecule type" value="Genomic_DNA"/>
</dbReference>
<keyword evidence="1" id="KW-0472">Membrane</keyword>
<keyword evidence="1" id="KW-1133">Transmembrane helix</keyword>
<feature type="transmembrane region" description="Helical" evidence="1">
    <location>
        <begin position="49"/>
        <end position="69"/>
    </location>
</feature>
<evidence type="ECO:0000313" key="3">
    <source>
        <dbReference type="Proteomes" id="UP000597762"/>
    </source>
</evidence>
<feature type="transmembrane region" description="Helical" evidence="1">
    <location>
        <begin position="75"/>
        <end position="94"/>
    </location>
</feature>
<sequence length="164" mass="19368">MFQECFLYISLSFFPSFFAFSCFSLIFISLSFTLSFFYQFSFSLHLCQFSLYFSSFFLSFYFIFLFYSFNVSPSFVSLIDLLFTALTLFVLLYFHHSVYLSLSLCIFLPFFLPFFFLLVHFSFLLLAILLTLYFLILSALQLNFLSSFSAIIETSVNITKKIME</sequence>
<keyword evidence="1" id="KW-0812">Transmembrane</keyword>
<accession>A0A812BXQ3</accession>
<comment type="caution">
    <text evidence="2">The sequence shown here is derived from an EMBL/GenBank/DDBJ whole genome shotgun (WGS) entry which is preliminary data.</text>
</comment>
<proteinExistence type="predicted"/>
<reference evidence="2" key="1">
    <citation type="submission" date="2021-01" db="EMBL/GenBank/DDBJ databases">
        <authorList>
            <person name="Li R."/>
            <person name="Bekaert M."/>
        </authorList>
    </citation>
    <scope>NUCLEOTIDE SEQUENCE</scope>
    <source>
        <strain evidence="2">Farmed</strain>
    </source>
</reference>
<organism evidence="2 3">
    <name type="scientific">Acanthosepion pharaonis</name>
    <name type="common">Pharaoh cuttlefish</name>
    <name type="synonym">Sepia pharaonis</name>
    <dbReference type="NCBI Taxonomy" id="158019"/>
    <lineage>
        <taxon>Eukaryota</taxon>
        <taxon>Metazoa</taxon>
        <taxon>Spiralia</taxon>
        <taxon>Lophotrochozoa</taxon>
        <taxon>Mollusca</taxon>
        <taxon>Cephalopoda</taxon>
        <taxon>Coleoidea</taxon>
        <taxon>Decapodiformes</taxon>
        <taxon>Sepiida</taxon>
        <taxon>Sepiina</taxon>
        <taxon>Sepiidae</taxon>
        <taxon>Acanthosepion</taxon>
    </lineage>
</organism>
<keyword evidence="3" id="KW-1185">Reference proteome</keyword>